<reference evidence="3 4" key="1">
    <citation type="journal article" date="2015" name="Genome Biol. Evol.">
        <title>Found and Lost: The Fates of Horizontally Acquired Genes in Arthropod-Symbiotic Spiroplasma.</title>
        <authorList>
            <person name="Lo W.S."/>
            <person name="Gasparich G.E."/>
            <person name="Kuo C.H."/>
        </authorList>
    </citation>
    <scope>NUCLEOTIDE SEQUENCE [LARGE SCALE GENOMIC DNA]</scope>
    <source>
        <strain evidence="4">TDA-040725-5</strain>
    </source>
</reference>
<evidence type="ECO:0000313" key="3">
    <source>
        <dbReference type="EMBL" id="AKM54011.1"/>
    </source>
</evidence>
<dbReference type="Proteomes" id="UP000035661">
    <property type="component" value="Chromosome"/>
</dbReference>
<keyword evidence="2" id="KW-0472">Membrane</keyword>
<dbReference type="AlphaFoldDB" id="A0A0H3XJI3"/>
<feature type="transmembrane region" description="Helical" evidence="2">
    <location>
        <begin position="38"/>
        <end position="65"/>
    </location>
</feature>
<dbReference type="RefSeq" id="WP_047791262.1">
    <property type="nucleotide sequence ID" value="NZ_CP011856.1"/>
</dbReference>
<evidence type="ECO:0000256" key="2">
    <source>
        <dbReference type="SAM" id="Phobius"/>
    </source>
</evidence>
<evidence type="ECO:0000256" key="1">
    <source>
        <dbReference type="SAM" id="MobiDB-lite"/>
    </source>
</evidence>
<name>A0A0H3XJI3_9MOLU</name>
<dbReference type="EMBL" id="CP011856">
    <property type="protein sequence ID" value="AKM54011.1"/>
    <property type="molecule type" value="Genomic_DNA"/>
</dbReference>
<feature type="transmembrane region" description="Helical" evidence="2">
    <location>
        <begin position="111"/>
        <end position="133"/>
    </location>
</feature>
<dbReference type="KEGG" id="seri:SERIO_v1c04320"/>
<proteinExistence type="predicted"/>
<sequence length="147" mass="16113">MVNNVNNSQQPVRSNNPPASVAPINSNQPVTGCFKSGAIISLVLASLILVFFLMFGLVGVVLNILDKTMNINQNLKMVFSLAASICYLVIVIIEIPVIILNQRFLNGKDPYKYLIAIIDILFAGIIGGIVILFGHFNNKQNNVQQTR</sequence>
<dbReference type="STRING" id="315358.SERIO_v1c04320"/>
<keyword evidence="2" id="KW-0812">Transmembrane</keyword>
<keyword evidence="2" id="KW-1133">Transmembrane helix</keyword>
<feature type="transmembrane region" description="Helical" evidence="2">
    <location>
        <begin position="77"/>
        <end position="99"/>
    </location>
</feature>
<protein>
    <submittedName>
        <fullName evidence="3">Uncharacterized protein</fullName>
    </submittedName>
</protein>
<reference evidence="4" key="2">
    <citation type="submission" date="2015-06" db="EMBL/GenBank/DDBJ databases">
        <title>Complete genome sequence of Spiroplasma eriocheiris TDA-040725-5 (DSM 21848).</title>
        <authorList>
            <person name="Lo W.-S."/>
            <person name="Kuo C.-H."/>
        </authorList>
    </citation>
    <scope>NUCLEOTIDE SEQUENCE [LARGE SCALE GENOMIC DNA]</scope>
    <source>
        <strain evidence="4">TDA-040725-5</strain>
    </source>
</reference>
<gene>
    <name evidence="3" type="ORF">SERIO_v1c04320</name>
</gene>
<accession>A0A0H3XJI3</accession>
<evidence type="ECO:0000313" key="4">
    <source>
        <dbReference type="Proteomes" id="UP000035661"/>
    </source>
</evidence>
<dbReference type="PATRIC" id="fig|743698.3.peg.433"/>
<feature type="region of interest" description="Disordered" evidence="1">
    <location>
        <begin position="1"/>
        <end position="20"/>
    </location>
</feature>
<organism evidence="3 4">
    <name type="scientific">Spiroplasma eriocheiris</name>
    <dbReference type="NCBI Taxonomy" id="315358"/>
    <lineage>
        <taxon>Bacteria</taxon>
        <taxon>Bacillati</taxon>
        <taxon>Mycoplasmatota</taxon>
        <taxon>Mollicutes</taxon>
        <taxon>Entomoplasmatales</taxon>
        <taxon>Spiroplasmataceae</taxon>
        <taxon>Spiroplasma</taxon>
    </lineage>
</organism>
<keyword evidence="4" id="KW-1185">Reference proteome</keyword>